<evidence type="ECO:0000313" key="1">
    <source>
        <dbReference type="EMBL" id="SFV77566.1"/>
    </source>
</evidence>
<dbReference type="AlphaFoldDB" id="A0A1W1DAV7"/>
<name>A0A1W1DAV7_9ZZZZ</name>
<reference evidence="1" key="1">
    <citation type="submission" date="2016-10" db="EMBL/GenBank/DDBJ databases">
        <authorList>
            <person name="de Groot N.N."/>
        </authorList>
    </citation>
    <scope>NUCLEOTIDE SEQUENCE</scope>
</reference>
<gene>
    <name evidence="1" type="ORF">MNB_SUP05-10-539</name>
</gene>
<organism evidence="1">
    <name type="scientific">hydrothermal vent metagenome</name>
    <dbReference type="NCBI Taxonomy" id="652676"/>
    <lineage>
        <taxon>unclassified sequences</taxon>
        <taxon>metagenomes</taxon>
        <taxon>ecological metagenomes</taxon>
    </lineage>
</organism>
<dbReference type="EMBL" id="FPHQ01000202">
    <property type="protein sequence ID" value="SFV77566.1"/>
    <property type="molecule type" value="Genomic_DNA"/>
</dbReference>
<proteinExistence type="predicted"/>
<accession>A0A1W1DAV7</accession>
<sequence length="38" mass="4588">MWQLPDQMKVQASQMLQGFYVTYDTENWEDFSVELIES</sequence>
<protein>
    <submittedName>
        <fullName evidence="1">Uncharacterized protein</fullName>
    </submittedName>
</protein>